<dbReference type="GO" id="GO:0097588">
    <property type="term" value="P:archaeal or bacterial-type flagellum-dependent cell motility"/>
    <property type="evidence" value="ECO:0007669"/>
    <property type="project" value="UniProtKB-KW"/>
</dbReference>
<dbReference type="SMART" id="SM00448">
    <property type="entry name" value="REC"/>
    <property type="match status" value="1"/>
</dbReference>
<keyword evidence="8" id="KW-1185">Reference proteome</keyword>
<dbReference type="Gene3D" id="3.30.450.20">
    <property type="entry name" value="PAS domain"/>
    <property type="match status" value="1"/>
</dbReference>
<dbReference type="AlphaFoldDB" id="A0A975AY65"/>
<dbReference type="InterPro" id="IPR001789">
    <property type="entry name" value="Sig_transdc_resp-reg_receiver"/>
</dbReference>
<keyword evidence="2" id="KW-0145">Chemotaxis</keyword>
<sequence>MDINIVKLKKYASECSVLYVEDDELIRSQTASFLGRFFPDVVLAEDGAIGLAKYKERKFDIVITDINMPNMNGIELIVAIREISYEQIVLVTSAYNDSENLMKLINLNVMRFVHKPFNNKQFLYVIYKIAEELSFTRENKELENKVLALSNRAQKILDEVEVAILIIKENKIDMANNSFLEIGGFDSFETLLLEMPEIGVLFEESSHCISVATNQELIEALKTTEKENSKVRIMKETKTIEYQVNLTQLDEEDTYIVTFTDITAIHNALFREEHTQLPTKKFTLEKIEILKQKVSKLSIILISLHHFNRVEKWCGKKDAIEVERAFATAIKEIRDTCMADAFIGYFEKNRIIVIPTSNEHEELYSNLKKINMSTLDVIKKHEESDLNVDLSSDVKQELLDTNEAINNIEVDIFNSFDAM</sequence>
<evidence type="ECO:0000259" key="6">
    <source>
        <dbReference type="PROSITE" id="PS50110"/>
    </source>
</evidence>
<dbReference type="SUPFAM" id="SSF52172">
    <property type="entry name" value="CheY-like"/>
    <property type="match status" value="1"/>
</dbReference>
<proteinExistence type="predicted"/>
<dbReference type="InterPro" id="IPR011006">
    <property type="entry name" value="CheY-like_superfamily"/>
</dbReference>
<dbReference type="Gene3D" id="3.40.50.2300">
    <property type="match status" value="1"/>
</dbReference>
<evidence type="ECO:0000256" key="4">
    <source>
        <dbReference type="ARBA" id="ARBA00022779"/>
    </source>
</evidence>
<dbReference type="KEGG" id="saqt:GJV85_01105"/>
<dbReference type="PROSITE" id="PS50110">
    <property type="entry name" value="RESPONSE_REGULATORY"/>
    <property type="match status" value="1"/>
</dbReference>
<keyword evidence="3 5" id="KW-0597">Phosphoprotein</keyword>
<evidence type="ECO:0000313" key="7">
    <source>
        <dbReference type="EMBL" id="QSZ40772.1"/>
    </source>
</evidence>
<name>A0A975AY65_9BACT</name>
<evidence type="ECO:0000256" key="3">
    <source>
        <dbReference type="ARBA" id="ARBA00022553"/>
    </source>
</evidence>
<organism evidence="7 8">
    <name type="scientific">Sulfurimonas aquatica</name>
    <dbReference type="NCBI Taxonomy" id="2672570"/>
    <lineage>
        <taxon>Bacteria</taxon>
        <taxon>Pseudomonadati</taxon>
        <taxon>Campylobacterota</taxon>
        <taxon>Epsilonproteobacteria</taxon>
        <taxon>Campylobacterales</taxon>
        <taxon>Sulfurimonadaceae</taxon>
        <taxon>Sulfurimonas</taxon>
    </lineage>
</organism>
<feature type="modified residue" description="4-aspartylphosphate" evidence="5">
    <location>
        <position position="65"/>
    </location>
</feature>
<comment type="cofactor">
    <cofactor evidence="1">
        <name>Mg(2+)</name>
        <dbReference type="ChEBI" id="CHEBI:18420"/>
    </cofactor>
</comment>
<gene>
    <name evidence="7" type="ORF">GJV85_01105</name>
</gene>
<accession>A0A975AY65</accession>
<keyword evidence="4" id="KW-0283">Flagellar rotation</keyword>
<dbReference type="Pfam" id="PF00072">
    <property type="entry name" value="Response_reg"/>
    <property type="match status" value="1"/>
</dbReference>
<evidence type="ECO:0000256" key="2">
    <source>
        <dbReference type="ARBA" id="ARBA00022500"/>
    </source>
</evidence>
<dbReference type="RefSeq" id="WP_207562052.1">
    <property type="nucleotide sequence ID" value="NZ_CP046072.1"/>
</dbReference>
<dbReference type="PANTHER" id="PTHR44591">
    <property type="entry name" value="STRESS RESPONSE REGULATOR PROTEIN 1"/>
    <property type="match status" value="1"/>
</dbReference>
<feature type="domain" description="Response regulatory" evidence="6">
    <location>
        <begin position="16"/>
        <end position="130"/>
    </location>
</feature>
<evidence type="ECO:0000313" key="8">
    <source>
        <dbReference type="Proteomes" id="UP000671852"/>
    </source>
</evidence>
<dbReference type="GO" id="GO:0006935">
    <property type="term" value="P:chemotaxis"/>
    <property type="evidence" value="ECO:0007669"/>
    <property type="project" value="UniProtKB-KW"/>
</dbReference>
<dbReference type="Proteomes" id="UP000671852">
    <property type="component" value="Chromosome"/>
</dbReference>
<protein>
    <submittedName>
        <fullName evidence="7">Response regulator</fullName>
    </submittedName>
</protein>
<dbReference type="EMBL" id="CP046072">
    <property type="protein sequence ID" value="QSZ40772.1"/>
    <property type="molecule type" value="Genomic_DNA"/>
</dbReference>
<evidence type="ECO:0000256" key="5">
    <source>
        <dbReference type="PROSITE-ProRule" id="PRU00169"/>
    </source>
</evidence>
<dbReference type="InterPro" id="IPR050595">
    <property type="entry name" value="Bact_response_regulator"/>
</dbReference>
<dbReference type="CDD" id="cd00156">
    <property type="entry name" value="REC"/>
    <property type="match status" value="1"/>
</dbReference>
<dbReference type="GO" id="GO:0000160">
    <property type="term" value="P:phosphorelay signal transduction system"/>
    <property type="evidence" value="ECO:0007669"/>
    <property type="project" value="InterPro"/>
</dbReference>
<dbReference type="PANTHER" id="PTHR44591:SF23">
    <property type="entry name" value="CHEY SUBFAMILY"/>
    <property type="match status" value="1"/>
</dbReference>
<reference evidence="7" key="1">
    <citation type="submission" date="2019-11" db="EMBL/GenBank/DDBJ databases">
        <authorList>
            <person name="Kojima H."/>
        </authorList>
    </citation>
    <scope>NUCLEOTIDE SEQUENCE</scope>
    <source>
        <strain evidence="7">H1576</strain>
    </source>
</reference>
<reference evidence="7" key="2">
    <citation type="submission" date="2021-04" db="EMBL/GenBank/DDBJ databases">
        <title>Isolation and characterization of a novel species of the genus Sulfurimonas.</title>
        <authorList>
            <person name="Fukui M."/>
        </authorList>
    </citation>
    <scope>NUCLEOTIDE SEQUENCE</scope>
    <source>
        <strain evidence="7">H1576</strain>
    </source>
</reference>
<evidence type="ECO:0000256" key="1">
    <source>
        <dbReference type="ARBA" id="ARBA00001946"/>
    </source>
</evidence>